<dbReference type="PANTHER" id="PTHR11361">
    <property type="entry name" value="DNA MISMATCH REPAIR PROTEIN MUTS FAMILY MEMBER"/>
    <property type="match status" value="1"/>
</dbReference>
<proteinExistence type="predicted"/>
<dbReference type="InterPro" id="IPR045076">
    <property type="entry name" value="MutS"/>
</dbReference>
<dbReference type="SMART" id="SM00534">
    <property type="entry name" value="MUTSac"/>
    <property type="match status" value="1"/>
</dbReference>
<feature type="transmembrane region" description="Helical" evidence="4">
    <location>
        <begin position="202"/>
        <end position="221"/>
    </location>
</feature>
<evidence type="ECO:0000313" key="6">
    <source>
        <dbReference type="EMBL" id="EOR94801.1"/>
    </source>
</evidence>
<dbReference type="GO" id="GO:0006298">
    <property type="term" value="P:mismatch repair"/>
    <property type="evidence" value="ECO:0007669"/>
    <property type="project" value="InterPro"/>
</dbReference>
<keyword evidence="3" id="KW-0238">DNA-binding</keyword>
<dbReference type="PATRIC" id="fig|1150600.3.peg.1992"/>
<comment type="caution">
    <text evidence="6">The sequence shown here is derived from an EMBL/GenBank/DDBJ whole genome shotgun (WGS) entry which is preliminary data.</text>
</comment>
<dbReference type="InterPro" id="IPR027417">
    <property type="entry name" value="P-loop_NTPase"/>
</dbReference>
<keyword evidence="4" id="KW-0812">Transmembrane</keyword>
<sequence length="598" mass="68679">MVELAQKEIARLDKRINFYSFLRVLVLLAGILLIWQSVKLEIIWTVYFSIFLGILAFAYLVNKQSKFTALKQFNQSLKKVNQNELGSLKDRSTIYDDGTEWIDDNHNYTSDLDIFGKLSLYSLMNRCATSFGKFEMAEWLKDSTTKFNVGLRQKAAIELAAKKNWKMHFQASLLFAHEEQGKSNINGLFNYLESSVDMHKSWITYYVQFIPYVFYGAAAGAYFYPPFLLLMLLAGLMNIVLVLAYQGKVNQAESMTGKAGQILSKYSEAFSMIEDEKWESPLCITLSKTLNPSDSAQYSLSHQVRELSEILGKLEYRLNMFVGPILDISMAWEVKQYVQIQKWRLNNKEHIKNAFYSVGSFECLLSIAGLHINYPDWCFPVIQEDEHYTLTAQNIGHPLIQENVRILNDFHLQDELKIDIITGSNMAGKSTFLRTLGINAVLAFCGAPVCAKEMRLTNMKIFTYMRIKDSLNESISTFKAELNRLQLLLDVLNSGEKVYFLIDEMLRGTNSVDKYLGSKAIIERLIEQKSVGIVATHDLQIANLEDEYPAYIRNFYFDIKVIDEEMMFDYKLKNGACKTFNASLLLRKLGILVHKEEL</sequence>
<dbReference type="STRING" id="1150600.ADIARSV_2017"/>
<protein>
    <submittedName>
        <fullName evidence="6">MutS-related protein, family 1</fullName>
    </submittedName>
</protein>
<evidence type="ECO:0000259" key="5">
    <source>
        <dbReference type="SMART" id="SM00534"/>
    </source>
</evidence>
<evidence type="ECO:0000313" key="7">
    <source>
        <dbReference type="Proteomes" id="UP000014174"/>
    </source>
</evidence>
<dbReference type="GO" id="GO:0140664">
    <property type="term" value="F:ATP-dependent DNA damage sensor activity"/>
    <property type="evidence" value="ECO:0007669"/>
    <property type="project" value="InterPro"/>
</dbReference>
<reference evidence="6 7" key="1">
    <citation type="journal article" date="2013" name="Genome Announc.">
        <title>Draft Genome Sequence of Arcticibacter svalbardensis Strain MN12-7T, a Member of the Family Sphingobacteriaceae Isolated from an Arctic Soil Sample.</title>
        <authorList>
            <person name="Shivaji S."/>
            <person name="Ara S."/>
            <person name="Prasad S."/>
            <person name="Manasa B.P."/>
            <person name="Begum Z."/>
            <person name="Singh A."/>
            <person name="Kumar Pinnaka A."/>
        </authorList>
    </citation>
    <scope>NUCLEOTIDE SEQUENCE [LARGE SCALE GENOMIC DNA]</scope>
    <source>
        <strain evidence="6 7">MN12-7</strain>
    </source>
</reference>
<dbReference type="PANTHER" id="PTHR11361:SF99">
    <property type="entry name" value="DNA MISMATCH REPAIR PROTEIN"/>
    <property type="match status" value="1"/>
</dbReference>
<keyword evidence="1" id="KW-0547">Nucleotide-binding</keyword>
<keyword evidence="7" id="KW-1185">Reference proteome</keyword>
<dbReference type="SUPFAM" id="SSF52540">
    <property type="entry name" value="P-loop containing nucleoside triphosphate hydrolases"/>
    <property type="match status" value="1"/>
</dbReference>
<keyword evidence="4" id="KW-0472">Membrane</keyword>
<dbReference type="EMBL" id="AQPN01000077">
    <property type="protein sequence ID" value="EOR94801.1"/>
    <property type="molecule type" value="Genomic_DNA"/>
</dbReference>
<organism evidence="6 7">
    <name type="scientific">Arcticibacter svalbardensis MN12-7</name>
    <dbReference type="NCBI Taxonomy" id="1150600"/>
    <lineage>
        <taxon>Bacteria</taxon>
        <taxon>Pseudomonadati</taxon>
        <taxon>Bacteroidota</taxon>
        <taxon>Sphingobacteriia</taxon>
        <taxon>Sphingobacteriales</taxon>
        <taxon>Sphingobacteriaceae</taxon>
        <taxon>Arcticibacter</taxon>
    </lineage>
</organism>
<evidence type="ECO:0000256" key="1">
    <source>
        <dbReference type="ARBA" id="ARBA00022741"/>
    </source>
</evidence>
<feature type="domain" description="DNA mismatch repair proteins mutS family" evidence="5">
    <location>
        <begin position="416"/>
        <end position="590"/>
    </location>
</feature>
<dbReference type="Pfam" id="PF00488">
    <property type="entry name" value="MutS_V"/>
    <property type="match status" value="1"/>
</dbReference>
<dbReference type="eggNOG" id="COG0249">
    <property type="taxonomic scope" value="Bacteria"/>
</dbReference>
<gene>
    <name evidence="6" type="ORF">ADIARSV_2017</name>
</gene>
<dbReference type="AlphaFoldDB" id="R9GSW5"/>
<keyword evidence="4" id="KW-1133">Transmembrane helix</keyword>
<dbReference type="Proteomes" id="UP000014174">
    <property type="component" value="Unassembled WGS sequence"/>
</dbReference>
<feature type="transmembrane region" description="Helical" evidence="4">
    <location>
        <begin position="42"/>
        <end position="61"/>
    </location>
</feature>
<dbReference type="GO" id="GO:0005524">
    <property type="term" value="F:ATP binding"/>
    <property type="evidence" value="ECO:0007669"/>
    <property type="project" value="UniProtKB-KW"/>
</dbReference>
<dbReference type="Gene3D" id="3.40.50.300">
    <property type="entry name" value="P-loop containing nucleotide triphosphate hydrolases"/>
    <property type="match status" value="1"/>
</dbReference>
<feature type="transmembrane region" description="Helical" evidence="4">
    <location>
        <begin position="227"/>
        <end position="245"/>
    </location>
</feature>
<accession>R9GSW5</accession>
<evidence type="ECO:0000256" key="3">
    <source>
        <dbReference type="ARBA" id="ARBA00023125"/>
    </source>
</evidence>
<dbReference type="GO" id="GO:0005829">
    <property type="term" value="C:cytosol"/>
    <property type="evidence" value="ECO:0007669"/>
    <property type="project" value="TreeGrafter"/>
</dbReference>
<evidence type="ECO:0000256" key="2">
    <source>
        <dbReference type="ARBA" id="ARBA00022840"/>
    </source>
</evidence>
<evidence type="ECO:0000256" key="4">
    <source>
        <dbReference type="SAM" id="Phobius"/>
    </source>
</evidence>
<keyword evidence="2" id="KW-0067">ATP-binding</keyword>
<feature type="transmembrane region" description="Helical" evidence="4">
    <location>
        <begin position="16"/>
        <end position="36"/>
    </location>
</feature>
<name>R9GSW5_9SPHI</name>
<dbReference type="GO" id="GO:0030983">
    <property type="term" value="F:mismatched DNA binding"/>
    <property type="evidence" value="ECO:0007669"/>
    <property type="project" value="InterPro"/>
</dbReference>
<dbReference type="InterPro" id="IPR000432">
    <property type="entry name" value="DNA_mismatch_repair_MutS_C"/>
</dbReference>